<evidence type="ECO:0000256" key="1">
    <source>
        <dbReference type="ARBA" id="ARBA00009018"/>
    </source>
</evidence>
<keyword evidence="5 7" id="KW-0808">Transferase</keyword>
<comment type="caution">
    <text evidence="7">The sequence shown here is derived from an EMBL/GenBank/DDBJ whole genome shotgun (WGS) entry which is preliminary data.</text>
</comment>
<evidence type="ECO:0000313" key="8">
    <source>
        <dbReference type="Proteomes" id="UP001595607"/>
    </source>
</evidence>
<dbReference type="RefSeq" id="WP_189573969.1">
    <property type="nucleotide sequence ID" value="NZ_BMXU01000001.1"/>
</dbReference>
<dbReference type="EMBL" id="JBHRVA010000002">
    <property type="protein sequence ID" value="MFC3301985.1"/>
    <property type="molecule type" value="Genomic_DNA"/>
</dbReference>
<keyword evidence="3 5" id="KW-0067">ATP-binding</keyword>
<keyword evidence="5 7" id="KW-0418">Kinase</keyword>
<proteinExistence type="inferred from homology"/>
<name>A0ABV7M9H3_9PROT</name>
<dbReference type="GO" id="GO:0004140">
    <property type="term" value="F:dephospho-CoA kinase activity"/>
    <property type="evidence" value="ECO:0007669"/>
    <property type="project" value="UniProtKB-EC"/>
</dbReference>
<feature type="binding site" evidence="5">
    <location>
        <begin position="11"/>
        <end position="16"/>
    </location>
    <ligand>
        <name>ATP</name>
        <dbReference type="ChEBI" id="CHEBI:30616"/>
    </ligand>
</feature>
<dbReference type="PROSITE" id="PS51219">
    <property type="entry name" value="DPCK"/>
    <property type="match status" value="1"/>
</dbReference>
<evidence type="ECO:0000256" key="6">
    <source>
        <dbReference type="NCBIfam" id="TIGR00152"/>
    </source>
</evidence>
<dbReference type="HAMAP" id="MF_00376">
    <property type="entry name" value="Dephospho_CoA_kinase"/>
    <property type="match status" value="1"/>
</dbReference>
<evidence type="ECO:0000256" key="4">
    <source>
        <dbReference type="ARBA" id="ARBA00022993"/>
    </source>
</evidence>
<dbReference type="InterPro" id="IPR027417">
    <property type="entry name" value="P-loop_NTPase"/>
</dbReference>
<comment type="subcellular location">
    <subcellularLocation>
        <location evidence="5">Cytoplasm</location>
    </subcellularLocation>
</comment>
<dbReference type="EC" id="2.7.1.24" evidence="5 6"/>
<dbReference type="NCBIfam" id="TIGR00152">
    <property type="entry name" value="dephospho-CoA kinase"/>
    <property type="match status" value="1"/>
</dbReference>
<dbReference type="Pfam" id="PF01121">
    <property type="entry name" value="CoaE"/>
    <property type="match status" value="1"/>
</dbReference>
<comment type="pathway">
    <text evidence="5">Cofactor biosynthesis; coenzyme A biosynthesis; CoA from (R)-pantothenate: step 5/5.</text>
</comment>
<sequence>MIVVGLTGSIGMGKSTTAKMFADAGAAVWDADAAVHRLYAPGGKGVEAVLSIFPEARSEEGGVDRAKLSALTLGAPDRLKRLEEIVHPLVREDQAAFLKSAEEDGAEIAVLDIPLLVEGGMQDLFREVVVVTADPEVRRRRVLARPGMTEEKLDAILARQAPEEERLRHATFTVRTDAGLDAARAEVEAIMAALREKYGLSSQSEQG</sequence>
<evidence type="ECO:0000256" key="3">
    <source>
        <dbReference type="ARBA" id="ARBA00022840"/>
    </source>
</evidence>
<keyword evidence="5" id="KW-0963">Cytoplasm</keyword>
<keyword evidence="8" id="KW-1185">Reference proteome</keyword>
<gene>
    <name evidence="5 7" type="primary">coaE</name>
    <name evidence="7" type="ORF">ACFONP_04495</name>
</gene>
<dbReference type="CDD" id="cd02022">
    <property type="entry name" value="DPCK"/>
    <property type="match status" value="1"/>
</dbReference>
<dbReference type="InterPro" id="IPR001977">
    <property type="entry name" value="Depp_CoAkinase"/>
</dbReference>
<evidence type="ECO:0000313" key="7">
    <source>
        <dbReference type="EMBL" id="MFC3301985.1"/>
    </source>
</evidence>
<accession>A0ABV7M9H3</accession>
<comment type="similarity">
    <text evidence="1 5">Belongs to the CoaE family.</text>
</comment>
<evidence type="ECO:0000256" key="5">
    <source>
        <dbReference type="HAMAP-Rule" id="MF_00376"/>
    </source>
</evidence>
<keyword evidence="2 5" id="KW-0547">Nucleotide-binding</keyword>
<dbReference type="SUPFAM" id="SSF52540">
    <property type="entry name" value="P-loop containing nucleoside triphosphate hydrolases"/>
    <property type="match status" value="1"/>
</dbReference>
<comment type="catalytic activity">
    <reaction evidence="5">
        <text>3'-dephospho-CoA + ATP = ADP + CoA + H(+)</text>
        <dbReference type="Rhea" id="RHEA:18245"/>
        <dbReference type="ChEBI" id="CHEBI:15378"/>
        <dbReference type="ChEBI" id="CHEBI:30616"/>
        <dbReference type="ChEBI" id="CHEBI:57287"/>
        <dbReference type="ChEBI" id="CHEBI:57328"/>
        <dbReference type="ChEBI" id="CHEBI:456216"/>
        <dbReference type="EC" id="2.7.1.24"/>
    </reaction>
</comment>
<reference evidence="8" key="1">
    <citation type="journal article" date="2019" name="Int. J. Syst. Evol. Microbiol.">
        <title>The Global Catalogue of Microorganisms (GCM) 10K type strain sequencing project: providing services to taxonomists for standard genome sequencing and annotation.</title>
        <authorList>
            <consortium name="The Broad Institute Genomics Platform"/>
            <consortium name="The Broad Institute Genome Sequencing Center for Infectious Disease"/>
            <person name="Wu L."/>
            <person name="Ma J."/>
        </authorList>
    </citation>
    <scope>NUCLEOTIDE SEQUENCE [LARGE SCALE GENOMIC DNA]</scope>
    <source>
        <strain evidence="8">KCTC 22245</strain>
    </source>
</reference>
<dbReference type="PANTHER" id="PTHR10695">
    <property type="entry name" value="DEPHOSPHO-COA KINASE-RELATED"/>
    <property type="match status" value="1"/>
</dbReference>
<organism evidence="7 8">
    <name type="scientific">Parvularcula lutaonensis</name>
    <dbReference type="NCBI Taxonomy" id="491923"/>
    <lineage>
        <taxon>Bacteria</taxon>
        <taxon>Pseudomonadati</taxon>
        <taxon>Pseudomonadota</taxon>
        <taxon>Alphaproteobacteria</taxon>
        <taxon>Parvularculales</taxon>
        <taxon>Parvularculaceae</taxon>
        <taxon>Parvularcula</taxon>
    </lineage>
</organism>
<protein>
    <recommendedName>
        <fullName evidence="5 6">Dephospho-CoA kinase</fullName>
        <ecNumber evidence="5 6">2.7.1.24</ecNumber>
    </recommendedName>
    <alternativeName>
        <fullName evidence="5">Dephosphocoenzyme A kinase</fullName>
    </alternativeName>
</protein>
<dbReference type="Proteomes" id="UP001595607">
    <property type="component" value="Unassembled WGS sequence"/>
</dbReference>
<dbReference type="Gene3D" id="3.40.50.300">
    <property type="entry name" value="P-loop containing nucleotide triphosphate hydrolases"/>
    <property type="match status" value="1"/>
</dbReference>
<evidence type="ECO:0000256" key="2">
    <source>
        <dbReference type="ARBA" id="ARBA00022741"/>
    </source>
</evidence>
<keyword evidence="4 5" id="KW-0173">Coenzyme A biosynthesis</keyword>
<dbReference type="PANTHER" id="PTHR10695:SF46">
    <property type="entry name" value="BIFUNCTIONAL COENZYME A SYNTHASE-RELATED"/>
    <property type="match status" value="1"/>
</dbReference>
<comment type="function">
    <text evidence="5">Catalyzes the phosphorylation of the 3'-hydroxyl group of dephosphocoenzyme A to form coenzyme A.</text>
</comment>